<dbReference type="Gene3D" id="3.40.50.300">
    <property type="entry name" value="P-loop containing nucleotide triphosphate hydrolases"/>
    <property type="match status" value="1"/>
</dbReference>
<protein>
    <submittedName>
        <fullName evidence="4">ABC-2 type transport system ATP-binding protein</fullName>
    </submittedName>
</protein>
<dbReference type="PROSITE" id="PS50893">
    <property type="entry name" value="ABC_TRANSPORTER_2"/>
    <property type="match status" value="1"/>
</dbReference>
<name>A0ABS2PGV6_9BACL</name>
<evidence type="ECO:0000313" key="4">
    <source>
        <dbReference type="EMBL" id="MBM7634571.1"/>
    </source>
</evidence>
<evidence type="ECO:0000259" key="3">
    <source>
        <dbReference type="PROSITE" id="PS50893"/>
    </source>
</evidence>
<organism evidence="4 5">
    <name type="scientific">Geomicrobium sediminis</name>
    <dbReference type="NCBI Taxonomy" id="1347788"/>
    <lineage>
        <taxon>Bacteria</taxon>
        <taxon>Bacillati</taxon>
        <taxon>Bacillota</taxon>
        <taxon>Bacilli</taxon>
        <taxon>Bacillales</taxon>
        <taxon>Geomicrobium</taxon>
    </lineage>
</organism>
<keyword evidence="1" id="KW-0547">Nucleotide-binding</keyword>
<accession>A0ABS2PGV6</accession>
<proteinExistence type="predicted"/>
<dbReference type="SUPFAM" id="SSF52540">
    <property type="entry name" value="P-loop containing nucleoside triphosphate hydrolases"/>
    <property type="match status" value="1"/>
</dbReference>
<dbReference type="InterPro" id="IPR003439">
    <property type="entry name" value="ABC_transporter-like_ATP-bd"/>
</dbReference>
<dbReference type="InterPro" id="IPR027417">
    <property type="entry name" value="P-loop_NTPase"/>
</dbReference>
<dbReference type="InterPro" id="IPR017871">
    <property type="entry name" value="ABC_transporter-like_CS"/>
</dbReference>
<keyword evidence="5" id="KW-1185">Reference proteome</keyword>
<dbReference type="InterPro" id="IPR003593">
    <property type="entry name" value="AAA+_ATPase"/>
</dbReference>
<dbReference type="CDD" id="cd03230">
    <property type="entry name" value="ABC_DR_subfamily_A"/>
    <property type="match status" value="1"/>
</dbReference>
<dbReference type="Proteomes" id="UP000741863">
    <property type="component" value="Unassembled WGS sequence"/>
</dbReference>
<dbReference type="PANTHER" id="PTHR43582:SF2">
    <property type="entry name" value="LINEARMYCIN RESISTANCE ATP-BINDING PROTEIN LNRL"/>
    <property type="match status" value="1"/>
</dbReference>
<evidence type="ECO:0000256" key="2">
    <source>
        <dbReference type="ARBA" id="ARBA00022840"/>
    </source>
</evidence>
<reference evidence="4 5" key="1">
    <citation type="submission" date="2021-01" db="EMBL/GenBank/DDBJ databases">
        <title>Genomic Encyclopedia of Type Strains, Phase IV (KMG-IV): sequencing the most valuable type-strain genomes for metagenomic binning, comparative biology and taxonomic classification.</title>
        <authorList>
            <person name="Goeker M."/>
        </authorList>
    </citation>
    <scope>NUCLEOTIDE SEQUENCE [LARGE SCALE GENOMIC DNA]</scope>
    <source>
        <strain evidence="4 5">DSM 25540</strain>
    </source>
</reference>
<dbReference type="GO" id="GO:0005524">
    <property type="term" value="F:ATP binding"/>
    <property type="evidence" value="ECO:0007669"/>
    <property type="project" value="UniProtKB-KW"/>
</dbReference>
<dbReference type="SMART" id="SM00382">
    <property type="entry name" value="AAA"/>
    <property type="match status" value="1"/>
</dbReference>
<keyword evidence="2 4" id="KW-0067">ATP-binding</keyword>
<feature type="domain" description="ABC transporter" evidence="3">
    <location>
        <begin position="2"/>
        <end position="232"/>
    </location>
</feature>
<sequence length="306" mass="34331">MITIDQVSKSYGKKQVIKNVSLSIPEGSCFGLVGPNGAGKSTLLKLITMILSADHGEITIAGESTKRNSAKIKQQLGYVPQEICLEETLTVEDNLKFFSQVYNVPSSIQKERIDHVLKTIQLEDRKKTIVKQLSGGMQRRLNIGCTLLHDPLLLIMDEPTVGVDPNSRNEIYNVVKTLIKSNKTVIYSSHYMEEIEKLCDLVCFLNQGEVIDMNSPQTIKQKNTTKAVEVSIKTSDLKHFQHLGEPKESKNGYVFPSDDPLRLIHQLTATMKEHRIDVHHLQMVTPSLEDIYLQKTGQSLSEEGQS</sequence>
<gene>
    <name evidence="4" type="ORF">JOD17_003693</name>
</gene>
<comment type="caution">
    <text evidence="4">The sequence shown here is derived from an EMBL/GenBank/DDBJ whole genome shotgun (WGS) entry which is preliminary data.</text>
</comment>
<dbReference type="EMBL" id="JAFBEC010000014">
    <property type="protein sequence ID" value="MBM7634571.1"/>
    <property type="molecule type" value="Genomic_DNA"/>
</dbReference>
<dbReference type="Pfam" id="PF00005">
    <property type="entry name" value="ABC_tran"/>
    <property type="match status" value="1"/>
</dbReference>
<dbReference type="RefSeq" id="WP_204699392.1">
    <property type="nucleotide sequence ID" value="NZ_JAFBEC010000014.1"/>
</dbReference>
<evidence type="ECO:0000313" key="5">
    <source>
        <dbReference type="Proteomes" id="UP000741863"/>
    </source>
</evidence>
<evidence type="ECO:0000256" key="1">
    <source>
        <dbReference type="ARBA" id="ARBA00022741"/>
    </source>
</evidence>
<dbReference type="PROSITE" id="PS00211">
    <property type="entry name" value="ABC_TRANSPORTER_1"/>
    <property type="match status" value="1"/>
</dbReference>
<dbReference type="PANTHER" id="PTHR43582">
    <property type="entry name" value="LINEARMYCIN RESISTANCE ATP-BINDING PROTEIN LNRL"/>
    <property type="match status" value="1"/>
</dbReference>